<keyword evidence="2" id="KW-1185">Reference proteome</keyword>
<sequence length="57" mass="6212">MPLLFFSILGGIVGYSIGSTLGLPFVTITSLIGFSIPSVLVLDKVHKYLVEVKRMED</sequence>
<evidence type="ECO:0000313" key="2">
    <source>
        <dbReference type="Proteomes" id="UP000471031"/>
    </source>
</evidence>
<organism evidence="1 2">
    <name type="scientific">Heliomicrobium gestii</name>
    <name type="common">Heliobacterium gestii</name>
    <dbReference type="NCBI Taxonomy" id="2699"/>
    <lineage>
        <taxon>Bacteria</taxon>
        <taxon>Bacillati</taxon>
        <taxon>Bacillota</taxon>
        <taxon>Clostridia</taxon>
        <taxon>Eubacteriales</taxon>
        <taxon>Heliobacteriaceae</taxon>
        <taxon>Heliomicrobium</taxon>
    </lineage>
</organism>
<name>A0A845LES2_HELGE</name>
<protein>
    <submittedName>
        <fullName evidence="1">Uncharacterized protein</fullName>
    </submittedName>
</protein>
<reference evidence="1 2" key="1">
    <citation type="submission" date="2020-01" db="EMBL/GenBank/DDBJ databases">
        <title>Whole genome sequence of Heliobacterium gestii DSM 11169.</title>
        <authorList>
            <person name="Kyndt J.A."/>
            <person name="Meyer T.E."/>
        </authorList>
    </citation>
    <scope>NUCLEOTIDE SEQUENCE [LARGE SCALE GENOMIC DNA]</scope>
    <source>
        <strain evidence="1 2">DSM 11169</strain>
    </source>
</reference>
<proteinExistence type="predicted"/>
<dbReference type="RefSeq" id="WP_161260618.1">
    <property type="nucleotide sequence ID" value="NZ_JAFBDC010000002.1"/>
</dbReference>
<comment type="caution">
    <text evidence="1">The sequence shown here is derived from an EMBL/GenBank/DDBJ whole genome shotgun (WGS) entry which is preliminary data.</text>
</comment>
<dbReference type="EMBL" id="WXEX01000002">
    <property type="protein sequence ID" value="MZP42033.1"/>
    <property type="molecule type" value="Genomic_DNA"/>
</dbReference>
<dbReference type="Proteomes" id="UP000471031">
    <property type="component" value="Unassembled WGS sequence"/>
</dbReference>
<dbReference type="AlphaFoldDB" id="A0A845LES2"/>
<accession>A0A845LES2</accession>
<evidence type="ECO:0000313" key="1">
    <source>
        <dbReference type="EMBL" id="MZP42033.1"/>
    </source>
</evidence>
<gene>
    <name evidence="1" type="ORF">GTO89_03155</name>
</gene>